<proteinExistence type="predicted"/>
<name>A0A2P5API8_PARAD</name>
<gene>
    <name evidence="1" type="ORF">PanWU01x14_312080</name>
</gene>
<evidence type="ECO:0000313" key="2">
    <source>
        <dbReference type="Proteomes" id="UP000237105"/>
    </source>
</evidence>
<organism evidence="1 2">
    <name type="scientific">Parasponia andersonii</name>
    <name type="common">Sponia andersonii</name>
    <dbReference type="NCBI Taxonomy" id="3476"/>
    <lineage>
        <taxon>Eukaryota</taxon>
        <taxon>Viridiplantae</taxon>
        <taxon>Streptophyta</taxon>
        <taxon>Embryophyta</taxon>
        <taxon>Tracheophyta</taxon>
        <taxon>Spermatophyta</taxon>
        <taxon>Magnoliopsida</taxon>
        <taxon>eudicotyledons</taxon>
        <taxon>Gunneridae</taxon>
        <taxon>Pentapetalae</taxon>
        <taxon>rosids</taxon>
        <taxon>fabids</taxon>
        <taxon>Rosales</taxon>
        <taxon>Cannabaceae</taxon>
        <taxon>Parasponia</taxon>
    </lineage>
</organism>
<reference evidence="2" key="1">
    <citation type="submission" date="2016-06" db="EMBL/GenBank/DDBJ databases">
        <title>Parallel loss of symbiosis genes in relatives of nitrogen-fixing non-legume Parasponia.</title>
        <authorList>
            <person name="Van Velzen R."/>
            <person name="Holmer R."/>
            <person name="Bu F."/>
            <person name="Rutten L."/>
            <person name="Van Zeijl A."/>
            <person name="Liu W."/>
            <person name="Santuari L."/>
            <person name="Cao Q."/>
            <person name="Sharma T."/>
            <person name="Shen D."/>
            <person name="Roswanjaya Y."/>
            <person name="Wardhani T."/>
            <person name="Kalhor M.S."/>
            <person name="Jansen J."/>
            <person name="Van den Hoogen J."/>
            <person name="Gungor B."/>
            <person name="Hartog M."/>
            <person name="Hontelez J."/>
            <person name="Verver J."/>
            <person name="Yang W.-C."/>
            <person name="Schijlen E."/>
            <person name="Repin R."/>
            <person name="Schilthuizen M."/>
            <person name="Schranz E."/>
            <person name="Heidstra R."/>
            <person name="Miyata K."/>
            <person name="Fedorova E."/>
            <person name="Kohlen W."/>
            <person name="Bisseling T."/>
            <person name="Smit S."/>
            <person name="Geurts R."/>
        </authorList>
    </citation>
    <scope>NUCLEOTIDE SEQUENCE [LARGE SCALE GENOMIC DNA]</scope>
    <source>
        <strain evidence="2">cv. WU1-14</strain>
    </source>
</reference>
<sequence>MAIQALSLHFSRLAFAPFLFPSARVALKPPPRRHVVFFRRNLHQNLLFFRCNSSRSFTASASTSLGVDMFLVLALLSLLDIFANGLCAFSS</sequence>
<dbReference type="EMBL" id="JXTB01000493">
    <property type="protein sequence ID" value="PON38478.1"/>
    <property type="molecule type" value="Genomic_DNA"/>
</dbReference>
<comment type="caution">
    <text evidence="1">The sequence shown here is derived from an EMBL/GenBank/DDBJ whole genome shotgun (WGS) entry which is preliminary data.</text>
</comment>
<dbReference type="AlphaFoldDB" id="A0A2P5API8"/>
<evidence type="ECO:0000313" key="1">
    <source>
        <dbReference type="EMBL" id="PON38478.1"/>
    </source>
</evidence>
<dbReference type="Proteomes" id="UP000237105">
    <property type="component" value="Unassembled WGS sequence"/>
</dbReference>
<accession>A0A2P5API8</accession>
<keyword evidence="2" id="KW-1185">Reference proteome</keyword>
<protein>
    <submittedName>
        <fullName evidence="1">Uncharacterized protein</fullName>
    </submittedName>
</protein>